<feature type="compositionally biased region" description="Low complexity" evidence="1">
    <location>
        <begin position="1"/>
        <end position="11"/>
    </location>
</feature>
<feature type="compositionally biased region" description="Basic and acidic residues" evidence="1">
    <location>
        <begin position="191"/>
        <end position="214"/>
    </location>
</feature>
<reference evidence="2 3" key="1">
    <citation type="journal article" date="2014" name="Nat. Commun.">
        <title>Klebsormidium flaccidum genome reveals primary factors for plant terrestrial adaptation.</title>
        <authorList>
            <person name="Hori K."/>
            <person name="Maruyama F."/>
            <person name="Fujisawa T."/>
            <person name="Togashi T."/>
            <person name="Yamamoto N."/>
            <person name="Seo M."/>
            <person name="Sato S."/>
            <person name="Yamada T."/>
            <person name="Mori H."/>
            <person name="Tajima N."/>
            <person name="Moriyama T."/>
            <person name="Ikeuchi M."/>
            <person name="Watanabe M."/>
            <person name="Wada H."/>
            <person name="Kobayashi K."/>
            <person name="Saito M."/>
            <person name="Masuda T."/>
            <person name="Sasaki-Sekimoto Y."/>
            <person name="Mashiguchi K."/>
            <person name="Awai K."/>
            <person name="Shimojima M."/>
            <person name="Masuda S."/>
            <person name="Iwai M."/>
            <person name="Nobusawa T."/>
            <person name="Narise T."/>
            <person name="Kondo S."/>
            <person name="Saito H."/>
            <person name="Sato R."/>
            <person name="Murakawa M."/>
            <person name="Ihara Y."/>
            <person name="Oshima-Yamada Y."/>
            <person name="Ohtaka K."/>
            <person name="Satoh M."/>
            <person name="Sonobe K."/>
            <person name="Ishii M."/>
            <person name="Ohtani R."/>
            <person name="Kanamori-Sato M."/>
            <person name="Honoki R."/>
            <person name="Miyazaki D."/>
            <person name="Mochizuki H."/>
            <person name="Umetsu J."/>
            <person name="Higashi K."/>
            <person name="Shibata D."/>
            <person name="Kamiya Y."/>
            <person name="Sato N."/>
            <person name="Nakamura Y."/>
            <person name="Tabata S."/>
            <person name="Ida S."/>
            <person name="Kurokawa K."/>
            <person name="Ohta H."/>
        </authorList>
    </citation>
    <scope>NUCLEOTIDE SEQUENCE [LARGE SCALE GENOMIC DNA]</scope>
    <source>
        <strain evidence="2 3">NIES-2285</strain>
    </source>
</reference>
<dbReference type="Proteomes" id="UP000054558">
    <property type="component" value="Unassembled WGS sequence"/>
</dbReference>
<evidence type="ECO:0000313" key="3">
    <source>
        <dbReference type="Proteomes" id="UP000054558"/>
    </source>
</evidence>
<dbReference type="OrthoDB" id="1742531at2759"/>
<dbReference type="AlphaFoldDB" id="A0A1Y1IHT5"/>
<sequence>MRSAASAARGATEAVCRQSTRASGRAEDRGFAGDAKGVAFTAWGDDGDVRKGVWIVDSGSTQHVTADRSQFTSYKELLRDERESWGSSIETDGVVHMEAGKRGGLWEIETVGKQRAFLARGPVKGNRVCATAKRPVRAQSVVKKTVKVVKIDLDDSDDGNGGVERKMRFFVGADETFKSGRKRGGVTVGAKEPEHGVEKTSSEKSDAVRYHESDGGDSGGEWVTPKAKKTARKRSMTS</sequence>
<evidence type="ECO:0000256" key="1">
    <source>
        <dbReference type="SAM" id="MobiDB-lite"/>
    </source>
</evidence>
<name>A0A1Y1IHT5_KLENI</name>
<keyword evidence="3" id="KW-1185">Reference proteome</keyword>
<feature type="compositionally biased region" description="Basic residues" evidence="1">
    <location>
        <begin position="226"/>
        <end position="238"/>
    </location>
</feature>
<feature type="region of interest" description="Disordered" evidence="1">
    <location>
        <begin position="1"/>
        <end position="28"/>
    </location>
</feature>
<organism evidence="2 3">
    <name type="scientific">Klebsormidium nitens</name>
    <name type="common">Green alga</name>
    <name type="synonym">Ulothrix nitens</name>
    <dbReference type="NCBI Taxonomy" id="105231"/>
    <lineage>
        <taxon>Eukaryota</taxon>
        <taxon>Viridiplantae</taxon>
        <taxon>Streptophyta</taxon>
        <taxon>Klebsormidiophyceae</taxon>
        <taxon>Klebsormidiales</taxon>
        <taxon>Klebsormidiaceae</taxon>
        <taxon>Klebsormidium</taxon>
    </lineage>
</organism>
<protein>
    <submittedName>
        <fullName evidence="2">Uncharacterized protein</fullName>
    </submittedName>
</protein>
<gene>
    <name evidence="2" type="ORF">KFL_006400010</name>
</gene>
<feature type="region of interest" description="Disordered" evidence="1">
    <location>
        <begin position="181"/>
        <end position="238"/>
    </location>
</feature>
<dbReference type="EMBL" id="DF237589">
    <property type="protein sequence ID" value="GAQ90445.1"/>
    <property type="molecule type" value="Genomic_DNA"/>
</dbReference>
<evidence type="ECO:0000313" key="2">
    <source>
        <dbReference type="EMBL" id="GAQ90445.1"/>
    </source>
</evidence>
<proteinExistence type="predicted"/>
<accession>A0A1Y1IHT5</accession>